<reference evidence="1" key="1">
    <citation type="submission" date="2018-05" db="EMBL/GenBank/DDBJ databases">
        <title>Draft genome of Mucuna pruriens seed.</title>
        <authorList>
            <person name="Nnadi N.E."/>
            <person name="Vos R."/>
            <person name="Hasami M.H."/>
            <person name="Devisetty U.K."/>
            <person name="Aguiy J.C."/>
        </authorList>
    </citation>
    <scope>NUCLEOTIDE SEQUENCE [LARGE SCALE GENOMIC DNA]</scope>
    <source>
        <strain evidence="1">JCA_2017</strain>
    </source>
</reference>
<dbReference type="EMBL" id="QJKJ01006508">
    <property type="protein sequence ID" value="RDX86498.1"/>
    <property type="molecule type" value="Genomic_DNA"/>
</dbReference>
<protein>
    <submittedName>
        <fullName evidence="1">Uncharacterized protein</fullName>
    </submittedName>
</protein>
<keyword evidence="2" id="KW-1185">Reference proteome</keyword>
<sequence length="31" mass="3358">MELGISTFTSRLSKLKCTLAARMTPLVTNSS</sequence>
<comment type="caution">
    <text evidence="1">The sequence shown here is derived from an EMBL/GenBank/DDBJ whole genome shotgun (WGS) entry which is preliminary data.</text>
</comment>
<evidence type="ECO:0000313" key="2">
    <source>
        <dbReference type="Proteomes" id="UP000257109"/>
    </source>
</evidence>
<gene>
    <name evidence="1" type="ORF">CR513_32176</name>
</gene>
<evidence type="ECO:0000313" key="1">
    <source>
        <dbReference type="EMBL" id="RDX86498.1"/>
    </source>
</evidence>
<organism evidence="1 2">
    <name type="scientific">Mucuna pruriens</name>
    <name type="common">Velvet bean</name>
    <name type="synonym">Dolichos pruriens</name>
    <dbReference type="NCBI Taxonomy" id="157652"/>
    <lineage>
        <taxon>Eukaryota</taxon>
        <taxon>Viridiplantae</taxon>
        <taxon>Streptophyta</taxon>
        <taxon>Embryophyta</taxon>
        <taxon>Tracheophyta</taxon>
        <taxon>Spermatophyta</taxon>
        <taxon>Magnoliopsida</taxon>
        <taxon>eudicotyledons</taxon>
        <taxon>Gunneridae</taxon>
        <taxon>Pentapetalae</taxon>
        <taxon>rosids</taxon>
        <taxon>fabids</taxon>
        <taxon>Fabales</taxon>
        <taxon>Fabaceae</taxon>
        <taxon>Papilionoideae</taxon>
        <taxon>50 kb inversion clade</taxon>
        <taxon>NPAAA clade</taxon>
        <taxon>indigoferoid/millettioid clade</taxon>
        <taxon>Phaseoleae</taxon>
        <taxon>Mucuna</taxon>
    </lineage>
</organism>
<accession>A0A371G7G3</accession>
<dbReference type="Proteomes" id="UP000257109">
    <property type="component" value="Unassembled WGS sequence"/>
</dbReference>
<dbReference type="AlphaFoldDB" id="A0A371G7G3"/>
<proteinExistence type="predicted"/>
<name>A0A371G7G3_MUCPR</name>